<dbReference type="EMBL" id="JACBNY010000052">
    <property type="protein sequence ID" value="MBA0017659.1"/>
    <property type="molecule type" value="Genomic_DNA"/>
</dbReference>
<evidence type="ECO:0008006" key="3">
    <source>
        <dbReference type="Google" id="ProtNLM"/>
    </source>
</evidence>
<dbReference type="RefSeq" id="WP_126402387.1">
    <property type="nucleotide sequence ID" value="NZ_CBCRWQ010000030.1"/>
</dbReference>
<keyword evidence="2" id="KW-1185">Reference proteome</keyword>
<gene>
    <name evidence="1" type="ORF">HZR21_11325</name>
</gene>
<reference evidence="1 2" key="1">
    <citation type="submission" date="2020-07" db="EMBL/GenBank/DDBJ databases">
        <authorList>
            <person name="Hilgarth M."/>
            <person name="Werum V."/>
            <person name="Vogel R.F."/>
        </authorList>
    </citation>
    <scope>NUCLEOTIDE SEQUENCE [LARGE SCALE GENOMIC DNA]</scope>
    <source>
        <strain evidence="1 2">DSM 28961</strain>
    </source>
</reference>
<organism evidence="1 2">
    <name type="scientific">Pseudolactococcus laudensis</name>
    <dbReference type="NCBI Taxonomy" id="1494461"/>
    <lineage>
        <taxon>Bacteria</taxon>
        <taxon>Bacillati</taxon>
        <taxon>Bacillota</taxon>
        <taxon>Bacilli</taxon>
        <taxon>Lactobacillales</taxon>
        <taxon>Streptococcaceae</taxon>
        <taxon>Pseudolactococcus</taxon>
    </lineage>
</organism>
<protein>
    <recommendedName>
        <fullName evidence="3">DUF1149 family protein</fullName>
    </recommendedName>
</protein>
<proteinExistence type="predicted"/>
<evidence type="ECO:0000313" key="1">
    <source>
        <dbReference type="EMBL" id="MBA0017659.1"/>
    </source>
</evidence>
<accession>A0A7V8N2V8</accession>
<comment type="caution">
    <text evidence="1">The sequence shown here is derived from an EMBL/GenBank/DDBJ whole genome shotgun (WGS) entry which is preliminary data.</text>
</comment>
<dbReference type="GeneID" id="303196105"/>
<dbReference type="Proteomes" id="UP000530186">
    <property type="component" value="Unassembled WGS sequence"/>
</dbReference>
<name>A0A7V8N2V8_9LACT</name>
<sequence length="128" mass="14679">MQSRNIEIRKVTFNKFEFVVKQDEKTTNEDGKATISMNLLDREEGQENQIILMKMEVSYPDPQYKVIAEIESAYSVLVSDLPKDILADIEFQQALLAPMVEKLRIYIGLFSEGAYGAIQIPNLNFNQD</sequence>
<dbReference type="AlphaFoldDB" id="A0A7V8N2V8"/>
<evidence type="ECO:0000313" key="2">
    <source>
        <dbReference type="Proteomes" id="UP000530186"/>
    </source>
</evidence>